<proteinExistence type="predicted"/>
<evidence type="ECO:0000313" key="1">
    <source>
        <dbReference type="EMBL" id="QCD90025.1"/>
    </source>
</evidence>
<protein>
    <submittedName>
        <fullName evidence="1">Uncharacterized protein</fullName>
    </submittedName>
</protein>
<organism evidence="1 2">
    <name type="scientific">Vigna unguiculata</name>
    <name type="common">Cowpea</name>
    <dbReference type="NCBI Taxonomy" id="3917"/>
    <lineage>
        <taxon>Eukaryota</taxon>
        <taxon>Viridiplantae</taxon>
        <taxon>Streptophyta</taxon>
        <taxon>Embryophyta</taxon>
        <taxon>Tracheophyta</taxon>
        <taxon>Spermatophyta</taxon>
        <taxon>Magnoliopsida</taxon>
        <taxon>eudicotyledons</taxon>
        <taxon>Gunneridae</taxon>
        <taxon>Pentapetalae</taxon>
        <taxon>rosids</taxon>
        <taxon>fabids</taxon>
        <taxon>Fabales</taxon>
        <taxon>Fabaceae</taxon>
        <taxon>Papilionoideae</taxon>
        <taxon>50 kb inversion clade</taxon>
        <taxon>NPAAA clade</taxon>
        <taxon>indigoferoid/millettioid clade</taxon>
        <taxon>Phaseoleae</taxon>
        <taxon>Vigna</taxon>
    </lineage>
</organism>
<sequence length="412" mass="46555">MLKCWLPTQKLFRVMQRSIPFTCADNCKCLGLGVVRLDVDFDKNVCGVVGSLLKDKLITVENVIEMIKSVVESDSDDVDNIFWEWRLREEDKENKMIHEALQLSEEPKSKKLHVDVKLALTKDLLKRLRNHGRHLRKMKEDMTVLREKIFSRCHGGDDEGGQDVEGEVGVEVELCEHDDEVRQDAPTVVERMSGDNVGKDFDLNSASGVGHCGEVPALQAILNCRVVANINGQILSTSECWGFGPGKKVDNMIFWEWRLREEDKENKMIHEALQLSEEPKSKKLHVDVKLALTKDLLKRLRNHGRHLRKMKEDMTVLREKIFSRCHGGDDEGGQDVEGEVGVEVELCEHDDEVRQDAPTVVERMSGDNVGKDFDLNSASGVGHCGEVPALQAIVPYVAEQALITEFKVDFMS</sequence>
<accession>A0A4D6LNS6</accession>
<dbReference type="AlphaFoldDB" id="A0A4D6LNS6"/>
<keyword evidence="2" id="KW-1185">Reference proteome</keyword>
<reference evidence="1 2" key="1">
    <citation type="submission" date="2019-04" db="EMBL/GenBank/DDBJ databases">
        <title>An improved genome assembly and genetic linkage map for asparagus bean, Vigna unguiculata ssp. sesquipedialis.</title>
        <authorList>
            <person name="Xia Q."/>
            <person name="Zhang R."/>
            <person name="Dong Y."/>
        </authorList>
    </citation>
    <scope>NUCLEOTIDE SEQUENCE [LARGE SCALE GENOMIC DNA]</scope>
    <source>
        <tissue evidence="1">Leaf</tissue>
    </source>
</reference>
<dbReference type="Proteomes" id="UP000501690">
    <property type="component" value="Linkage Group LG4"/>
</dbReference>
<name>A0A4D6LNS6_VIGUN</name>
<gene>
    <name evidence="1" type="ORF">DEO72_LG4g977</name>
</gene>
<dbReference type="EMBL" id="CP039348">
    <property type="protein sequence ID" value="QCD90025.1"/>
    <property type="molecule type" value="Genomic_DNA"/>
</dbReference>
<evidence type="ECO:0000313" key="2">
    <source>
        <dbReference type="Proteomes" id="UP000501690"/>
    </source>
</evidence>